<sequence>MLVQVNASMVLAIVLQLLVSFVACQNRCSRIDERREIRDLSQGERDAFFNAIKRLATRGGTPSDYDRISKIHVDFNHLIHAEPVFLPWHRHYVHYLQEQLRTIDPSIVIPYWNSSADSQQPEASELFTPEFMGGSGKRESGYCVTDGPFANFLVTVEDDNSDSSQPHCLRRSFNNGDKLGSFSAYETILQITRDSNTFDRFSRNIERAPHALPHNNIGGGYGDFSTMSSPNDPIFWVHHGNVDYWWWNWQKSFPGARDMYSIGKGDEQLPFFNNVRVSQTFNTEAPPYCYRYVPQRMRSQPTPDPQPTSNPQEPQPTQQPAQPPSQEPPQPPTSQEPQPTQQPAQPPSQEPQPTQQPVQPPSQEPLQPPPPPPSREPLQPPPPPPSREPLQPPPPPPSREPLQPPIQRPRVPGAVQTFPQFPFNLPGFVARDAFFNFMGGPLIDIRRRAEVDVESLIKELDAKRNATLRKLGITEAEMREDDKLYKEVLKACGEDICPSPTDREEQRRLRLATRVPLYWIRRNKLGLAATRTQEVKDAKILKRLNQDPNYQSTESLEMWSVFHSSSFYKSTSKSSHSYKKRTVKTTTTTTTTFKPAT</sequence>
<evidence type="ECO:0000313" key="2">
    <source>
        <dbReference type="Proteomes" id="UP001165960"/>
    </source>
</evidence>
<gene>
    <name evidence="1" type="ORF">DSO57_1004880</name>
</gene>
<organism evidence="1 2">
    <name type="scientific">Entomophthora muscae</name>
    <dbReference type="NCBI Taxonomy" id="34485"/>
    <lineage>
        <taxon>Eukaryota</taxon>
        <taxon>Fungi</taxon>
        <taxon>Fungi incertae sedis</taxon>
        <taxon>Zoopagomycota</taxon>
        <taxon>Entomophthoromycotina</taxon>
        <taxon>Entomophthoromycetes</taxon>
        <taxon>Entomophthorales</taxon>
        <taxon>Entomophthoraceae</taxon>
        <taxon>Entomophthora</taxon>
    </lineage>
</organism>
<evidence type="ECO:0000313" key="1">
    <source>
        <dbReference type="EMBL" id="KAJ9078616.1"/>
    </source>
</evidence>
<dbReference type="Proteomes" id="UP001165960">
    <property type="component" value="Unassembled WGS sequence"/>
</dbReference>
<name>A0ACC2TVV6_9FUNG</name>
<comment type="caution">
    <text evidence="1">The sequence shown here is derived from an EMBL/GenBank/DDBJ whole genome shotgun (WGS) entry which is preliminary data.</text>
</comment>
<dbReference type="EMBL" id="QTSX02002142">
    <property type="protein sequence ID" value="KAJ9078616.1"/>
    <property type="molecule type" value="Genomic_DNA"/>
</dbReference>
<protein>
    <submittedName>
        <fullName evidence="1">Uncharacterized protein</fullName>
    </submittedName>
</protein>
<proteinExistence type="predicted"/>
<reference evidence="1" key="1">
    <citation type="submission" date="2022-04" db="EMBL/GenBank/DDBJ databases">
        <title>Genome of the entomopathogenic fungus Entomophthora muscae.</title>
        <authorList>
            <person name="Elya C."/>
            <person name="Lovett B.R."/>
            <person name="Lee E."/>
            <person name="Macias A.M."/>
            <person name="Hajek A.E."/>
            <person name="De Bivort B.L."/>
            <person name="Kasson M.T."/>
            <person name="De Fine Licht H.H."/>
            <person name="Stajich J.E."/>
        </authorList>
    </citation>
    <scope>NUCLEOTIDE SEQUENCE</scope>
    <source>
        <strain evidence="1">Berkeley</strain>
    </source>
</reference>
<keyword evidence="2" id="KW-1185">Reference proteome</keyword>
<accession>A0ACC2TVV6</accession>